<gene>
    <name evidence="2" type="ORF">PF66_02686</name>
</gene>
<evidence type="ECO:0000313" key="2">
    <source>
        <dbReference type="EMBL" id="KPA90625.1"/>
    </source>
</evidence>
<dbReference type="Proteomes" id="UP000037931">
    <property type="component" value="Unassembled WGS sequence"/>
</dbReference>
<dbReference type="AlphaFoldDB" id="A0A0M9GGG2"/>
<evidence type="ECO:0000313" key="3">
    <source>
        <dbReference type="Proteomes" id="UP000037931"/>
    </source>
</evidence>
<dbReference type="EMBL" id="JSYZ01000009">
    <property type="protein sequence ID" value="KPA90625.1"/>
    <property type="molecule type" value="Genomic_DNA"/>
</dbReference>
<accession>A0A0M9GGG2</accession>
<feature type="region of interest" description="Disordered" evidence="1">
    <location>
        <begin position="39"/>
        <end position="68"/>
    </location>
</feature>
<dbReference type="STRING" id="50340.PF66_02686"/>
<dbReference type="PATRIC" id="fig|50340.43.peg.6074"/>
<comment type="caution">
    <text evidence="2">The sequence shown here is derived from an EMBL/GenBank/DDBJ whole genome shotgun (WGS) entry which is preliminary data.</text>
</comment>
<proteinExistence type="predicted"/>
<name>A0A0M9GGG2_9PSED</name>
<evidence type="ECO:0000256" key="1">
    <source>
        <dbReference type="SAM" id="MobiDB-lite"/>
    </source>
</evidence>
<protein>
    <submittedName>
        <fullName evidence="2">Uncharacterized protein</fullName>
    </submittedName>
</protein>
<reference evidence="2 3" key="1">
    <citation type="journal article" date="2015" name="PLoS ONE">
        <title>Rice-Infecting Pseudomonas Genomes Are Highly Accessorized and Harbor Multiple Putative Virulence Mechanisms to Cause Sheath Brown Rot.</title>
        <authorList>
            <person name="Quibod I.L."/>
            <person name="Grande G."/>
            <person name="Oreiro E.G."/>
            <person name="Borja F.N."/>
            <person name="Dossa G.S."/>
            <person name="Mauleon R."/>
            <person name="Cruz C.V."/>
            <person name="Oliva R."/>
        </authorList>
    </citation>
    <scope>NUCLEOTIDE SEQUENCE [LARGE SCALE GENOMIC DNA]</scope>
    <source>
        <strain evidence="2 3">IRRI 6609</strain>
    </source>
</reference>
<organism evidence="2 3">
    <name type="scientific">Pseudomonas asplenii</name>
    <dbReference type="NCBI Taxonomy" id="53407"/>
    <lineage>
        <taxon>Bacteria</taxon>
        <taxon>Pseudomonadati</taxon>
        <taxon>Pseudomonadota</taxon>
        <taxon>Gammaproteobacteria</taxon>
        <taxon>Pseudomonadales</taxon>
        <taxon>Pseudomonadaceae</taxon>
        <taxon>Pseudomonas</taxon>
    </lineage>
</organism>
<sequence>MLTDVLFLNGACYAGKLTQDELDHARRNWEQDSATCTAQIASPALTPEEQSEAEWEAERRKEGATDDDIEVMKAIRHL</sequence>
<keyword evidence="3" id="KW-1185">Reference proteome</keyword>